<evidence type="ECO:0000313" key="2">
    <source>
        <dbReference type="Proteomes" id="UP000297753"/>
    </source>
</evidence>
<gene>
    <name evidence="1" type="ORF">ELS82_04035</name>
</gene>
<name>A0A4Y8WKA4_9VIBR</name>
<comment type="caution">
    <text evidence="1">The sequence shown here is derived from an EMBL/GenBank/DDBJ whole genome shotgun (WGS) entry which is preliminary data.</text>
</comment>
<reference evidence="1 2" key="1">
    <citation type="submission" date="2019-01" db="EMBL/GenBank/DDBJ databases">
        <title>Vibrio BEI176 sp. nov, a marine bacterium isolated from China: eastern marignal seas.</title>
        <authorList>
            <person name="Li B."/>
        </authorList>
    </citation>
    <scope>NUCLEOTIDE SEQUENCE [LARGE SCALE GENOMIC DNA]</scope>
    <source>
        <strain evidence="1 2">BEI176</strain>
    </source>
</reference>
<organism evidence="1 2">
    <name type="scientific">Vibrio ouci</name>
    <dbReference type="NCBI Taxonomy" id="2499078"/>
    <lineage>
        <taxon>Bacteria</taxon>
        <taxon>Pseudomonadati</taxon>
        <taxon>Pseudomonadota</taxon>
        <taxon>Gammaproteobacteria</taxon>
        <taxon>Vibrionales</taxon>
        <taxon>Vibrionaceae</taxon>
        <taxon>Vibrio</taxon>
    </lineage>
</organism>
<sequence length="169" mass="19146">MRSSVFSKVFSRGSTQGISLSKWMKLTLLESYLGEQVIDIILSVSSYQTKSVSWKGGDQAVGGYRGELEFFIPSTLINKLLKQHILELLEIKYFQHYEVLEKGETKENQHLYSANPHNLPVLSELKLSYNTIWVAINVTVDVIVYLITSDISAALVSGAVIEFIRRFKI</sequence>
<dbReference type="AlphaFoldDB" id="A0A4Y8WKA4"/>
<protein>
    <submittedName>
        <fullName evidence="1">Uncharacterized protein</fullName>
    </submittedName>
</protein>
<dbReference type="EMBL" id="SATR01000004">
    <property type="protein sequence ID" value="TFH92718.1"/>
    <property type="molecule type" value="Genomic_DNA"/>
</dbReference>
<dbReference type="OrthoDB" id="7069089at2"/>
<keyword evidence="2" id="KW-1185">Reference proteome</keyword>
<proteinExistence type="predicted"/>
<dbReference type="Proteomes" id="UP000297753">
    <property type="component" value="Unassembled WGS sequence"/>
</dbReference>
<dbReference type="RefSeq" id="WP_114743500.1">
    <property type="nucleotide sequence ID" value="NZ_SATR01000004.1"/>
</dbReference>
<accession>A0A4Y8WKA4</accession>
<evidence type="ECO:0000313" key="1">
    <source>
        <dbReference type="EMBL" id="TFH92718.1"/>
    </source>
</evidence>